<keyword evidence="5" id="KW-0809">Transit peptide</keyword>
<organism evidence="10 11">
    <name type="scientific">Catonella massiliensis</name>
    <dbReference type="NCBI Taxonomy" id="2799636"/>
    <lineage>
        <taxon>Bacteria</taxon>
        <taxon>Bacillati</taxon>
        <taxon>Bacillota</taxon>
        <taxon>Clostridia</taxon>
        <taxon>Lachnospirales</taxon>
        <taxon>Lachnospiraceae</taxon>
        <taxon>Catonella</taxon>
    </lineage>
</organism>
<dbReference type="Proteomes" id="UP000604730">
    <property type="component" value="Unassembled WGS sequence"/>
</dbReference>
<comment type="caution">
    <text evidence="10">The sequence shown here is derived from an EMBL/GenBank/DDBJ whole genome shotgun (WGS) entry which is preliminary data.</text>
</comment>
<dbReference type="EMBL" id="JAEPRJ010000001">
    <property type="protein sequence ID" value="MBK5896796.1"/>
    <property type="molecule type" value="Genomic_DNA"/>
</dbReference>
<name>A0ABS1IY24_9FIRM</name>
<comment type="similarity">
    <text evidence="1">Belongs to the acyl-ACP thioesterase family.</text>
</comment>
<sequence>MYTFKSTVRFSETDKDNKLSISQLISYFQDCSNFHSNSIGLYKDKLIGLHRAWFLTSWQIVINRRPRIDENIEIETRAYDIKGFYGLRNFIIYDENKEVCAYANSVWFYVDTIKGKPVKYEQAEGTGFEIDEEFPMEKADRKITIPSLASREIKGDSFKVRESHLDSNIHMNNREYVRMALDFLPERFDVDEIKQIRVEYKKAAVLDEVVLTTYYYDDGGKKVYASLDSEDGETFAKVEFELR</sequence>
<keyword evidence="11" id="KW-1185">Reference proteome</keyword>
<evidence type="ECO:0000259" key="8">
    <source>
        <dbReference type="Pfam" id="PF01643"/>
    </source>
</evidence>
<feature type="domain" description="Acyl-ACP thioesterase-like C-terminal" evidence="9">
    <location>
        <begin position="153"/>
        <end position="216"/>
    </location>
</feature>
<keyword evidence="2" id="KW-0444">Lipid biosynthesis</keyword>
<evidence type="ECO:0000313" key="11">
    <source>
        <dbReference type="Proteomes" id="UP000604730"/>
    </source>
</evidence>
<dbReference type="Pfam" id="PF01643">
    <property type="entry name" value="Acyl-ACP_TE"/>
    <property type="match status" value="1"/>
</dbReference>
<dbReference type="InterPro" id="IPR002864">
    <property type="entry name" value="Acyl-ACP_thioesterase_NHD"/>
</dbReference>
<dbReference type="Pfam" id="PF20791">
    <property type="entry name" value="Acyl-ACP_TE_C"/>
    <property type="match status" value="1"/>
</dbReference>
<evidence type="ECO:0000256" key="2">
    <source>
        <dbReference type="ARBA" id="ARBA00022516"/>
    </source>
</evidence>
<keyword evidence="4" id="KW-0276">Fatty acid metabolism</keyword>
<gene>
    <name evidence="10" type="ORF">JJN12_03210</name>
</gene>
<keyword evidence="3" id="KW-0378">Hydrolase</keyword>
<evidence type="ECO:0000256" key="1">
    <source>
        <dbReference type="ARBA" id="ARBA00006500"/>
    </source>
</evidence>
<dbReference type="SUPFAM" id="SSF54637">
    <property type="entry name" value="Thioesterase/thiol ester dehydrase-isomerase"/>
    <property type="match status" value="2"/>
</dbReference>
<proteinExistence type="inferred from homology"/>
<evidence type="ECO:0000313" key="10">
    <source>
        <dbReference type="EMBL" id="MBK5896796.1"/>
    </source>
</evidence>
<dbReference type="PANTHER" id="PTHR31727:SF6">
    <property type="entry name" value="OLEOYL-ACYL CARRIER PROTEIN THIOESTERASE 1, CHLOROPLASTIC"/>
    <property type="match status" value="1"/>
</dbReference>
<protein>
    <submittedName>
        <fullName evidence="10">Acyl-[acyl-carrier-protein] thioesterase</fullName>
    </submittedName>
</protein>
<accession>A0ABS1IY24</accession>
<dbReference type="Gene3D" id="3.10.129.10">
    <property type="entry name" value="Hotdog Thioesterase"/>
    <property type="match status" value="1"/>
</dbReference>
<evidence type="ECO:0000256" key="6">
    <source>
        <dbReference type="ARBA" id="ARBA00023098"/>
    </source>
</evidence>
<feature type="domain" description="Acyl-ACP thioesterase N-terminal hotdog" evidence="8">
    <location>
        <begin position="3"/>
        <end position="118"/>
    </location>
</feature>
<dbReference type="InterPro" id="IPR045023">
    <property type="entry name" value="FATA/B"/>
</dbReference>
<keyword evidence="6" id="KW-0443">Lipid metabolism</keyword>
<reference evidence="10 11" key="1">
    <citation type="submission" date="2021-01" db="EMBL/GenBank/DDBJ databases">
        <title>Isolation and description of Catonella massiliensis sp. nov., a novel Catonella species, isolated from a stable periodontitis subject.</title>
        <authorList>
            <person name="Antezack A."/>
            <person name="Boxberger M."/>
            <person name="La Scola B."/>
            <person name="Monnet-Corti V."/>
        </authorList>
    </citation>
    <scope>NUCLEOTIDE SEQUENCE [LARGE SCALE GENOMIC DNA]</scope>
    <source>
        <strain evidence="10 11">Marseille-Q4567</strain>
    </source>
</reference>
<dbReference type="InterPro" id="IPR029069">
    <property type="entry name" value="HotDog_dom_sf"/>
</dbReference>
<evidence type="ECO:0000256" key="5">
    <source>
        <dbReference type="ARBA" id="ARBA00022946"/>
    </source>
</evidence>
<keyword evidence="7" id="KW-0275">Fatty acid biosynthesis</keyword>
<evidence type="ECO:0000259" key="9">
    <source>
        <dbReference type="Pfam" id="PF20791"/>
    </source>
</evidence>
<dbReference type="RefSeq" id="WP_208428346.1">
    <property type="nucleotide sequence ID" value="NZ_JAEPRJ010000001.1"/>
</dbReference>
<evidence type="ECO:0000256" key="7">
    <source>
        <dbReference type="ARBA" id="ARBA00023160"/>
    </source>
</evidence>
<dbReference type="InterPro" id="IPR049427">
    <property type="entry name" value="Acyl-ACP_TE_C"/>
</dbReference>
<evidence type="ECO:0000256" key="3">
    <source>
        <dbReference type="ARBA" id="ARBA00022801"/>
    </source>
</evidence>
<dbReference type="CDD" id="cd00586">
    <property type="entry name" value="4HBT"/>
    <property type="match status" value="1"/>
</dbReference>
<dbReference type="PANTHER" id="PTHR31727">
    <property type="entry name" value="OLEOYL-ACYL CARRIER PROTEIN THIOESTERASE 1, CHLOROPLASTIC"/>
    <property type="match status" value="1"/>
</dbReference>
<evidence type="ECO:0000256" key="4">
    <source>
        <dbReference type="ARBA" id="ARBA00022832"/>
    </source>
</evidence>